<dbReference type="Gene3D" id="1.20.1250.20">
    <property type="entry name" value="MFS general substrate transporter like domains"/>
    <property type="match status" value="1"/>
</dbReference>
<feature type="transmembrane region" description="Helical" evidence="9">
    <location>
        <begin position="21"/>
        <end position="40"/>
    </location>
</feature>
<name>A0ABX6EYX0_KLUMA</name>
<dbReference type="PRINTS" id="PR00171">
    <property type="entry name" value="SUGRTRNSPORT"/>
</dbReference>
<keyword evidence="5 9" id="KW-1133">Transmembrane helix</keyword>
<feature type="transmembrane region" description="Helical" evidence="9">
    <location>
        <begin position="324"/>
        <end position="347"/>
    </location>
</feature>
<evidence type="ECO:0000256" key="8">
    <source>
        <dbReference type="SAM" id="MobiDB-lite"/>
    </source>
</evidence>
<evidence type="ECO:0000256" key="1">
    <source>
        <dbReference type="ARBA" id="ARBA00004141"/>
    </source>
</evidence>
<evidence type="ECO:0000256" key="6">
    <source>
        <dbReference type="ARBA" id="ARBA00023136"/>
    </source>
</evidence>
<dbReference type="InterPro" id="IPR036259">
    <property type="entry name" value="MFS_trans_sf"/>
</dbReference>
<keyword evidence="6 9" id="KW-0472">Membrane</keyword>
<evidence type="ECO:0000256" key="7">
    <source>
        <dbReference type="RuleBase" id="RU003346"/>
    </source>
</evidence>
<proteinExistence type="inferred from homology"/>
<dbReference type="PANTHER" id="PTHR48022:SF55">
    <property type="entry name" value="SUGAR TRANSPORTER STL1"/>
    <property type="match status" value="1"/>
</dbReference>
<reference evidence="11 12" key="1">
    <citation type="submission" date="2016-03" db="EMBL/GenBank/DDBJ databases">
        <title>How can Kluyveromyces marxianus grow so fast - potential evolutionary course in Saccharomyces Complex revealed by comparative genomics.</title>
        <authorList>
            <person name="Mo W."/>
            <person name="Lu W."/>
            <person name="Yang X."/>
            <person name="Qi J."/>
            <person name="Lv H."/>
        </authorList>
    </citation>
    <scope>NUCLEOTIDE SEQUENCE [LARGE SCALE GENOMIC DNA]</scope>
    <source>
        <strain evidence="11 12">FIM1</strain>
    </source>
</reference>
<dbReference type="EMBL" id="CP015059">
    <property type="protein sequence ID" value="QGN17381.1"/>
    <property type="molecule type" value="Genomic_DNA"/>
</dbReference>
<evidence type="ECO:0000259" key="10">
    <source>
        <dbReference type="PROSITE" id="PS50850"/>
    </source>
</evidence>
<dbReference type="InterPro" id="IPR050360">
    <property type="entry name" value="MFS_Sugar_Transporters"/>
</dbReference>
<gene>
    <name evidence="11" type="primary">STL1</name>
    <name evidence="11" type="ORF">FIM1_4113</name>
</gene>
<dbReference type="Pfam" id="PF00083">
    <property type="entry name" value="Sugar_tr"/>
    <property type="match status" value="1"/>
</dbReference>
<comment type="subcellular location">
    <subcellularLocation>
        <location evidence="1">Membrane</location>
        <topology evidence="1">Multi-pass membrane protein</topology>
    </subcellularLocation>
</comment>
<keyword evidence="3 7" id="KW-0813">Transport</keyword>
<keyword evidence="4 9" id="KW-0812">Transmembrane</keyword>
<evidence type="ECO:0000256" key="5">
    <source>
        <dbReference type="ARBA" id="ARBA00022989"/>
    </source>
</evidence>
<feature type="transmembrane region" description="Helical" evidence="9">
    <location>
        <begin position="166"/>
        <end position="185"/>
    </location>
</feature>
<dbReference type="InterPro" id="IPR003663">
    <property type="entry name" value="Sugar/inositol_transpt"/>
</dbReference>
<dbReference type="PROSITE" id="PS00216">
    <property type="entry name" value="SUGAR_TRANSPORT_1"/>
    <property type="match status" value="1"/>
</dbReference>
<evidence type="ECO:0000313" key="11">
    <source>
        <dbReference type="EMBL" id="QGN17381.1"/>
    </source>
</evidence>
<dbReference type="InterPro" id="IPR005828">
    <property type="entry name" value="MFS_sugar_transport-like"/>
</dbReference>
<feature type="domain" description="Major facilitator superfamily (MFS) profile" evidence="10">
    <location>
        <begin position="27"/>
        <end position="473"/>
    </location>
</feature>
<feature type="transmembrane region" description="Helical" evidence="9">
    <location>
        <begin position="387"/>
        <end position="407"/>
    </location>
</feature>
<dbReference type="PROSITE" id="PS50850">
    <property type="entry name" value="MFS"/>
    <property type="match status" value="1"/>
</dbReference>
<evidence type="ECO:0000256" key="9">
    <source>
        <dbReference type="SAM" id="Phobius"/>
    </source>
</evidence>
<feature type="compositionally biased region" description="Low complexity" evidence="8">
    <location>
        <begin position="569"/>
        <end position="578"/>
    </location>
</feature>
<feature type="region of interest" description="Disordered" evidence="8">
    <location>
        <begin position="526"/>
        <end position="613"/>
    </location>
</feature>
<feature type="compositionally biased region" description="Polar residues" evidence="8">
    <location>
        <begin position="538"/>
        <end position="548"/>
    </location>
</feature>
<feature type="transmembrane region" description="Helical" evidence="9">
    <location>
        <begin position="105"/>
        <end position="128"/>
    </location>
</feature>
<comment type="similarity">
    <text evidence="2 7">Belongs to the major facilitator superfamily. Sugar transporter (TC 2.A.1.1) family.</text>
</comment>
<dbReference type="Proteomes" id="UP000422736">
    <property type="component" value="Chromosome 6"/>
</dbReference>
<evidence type="ECO:0000313" key="12">
    <source>
        <dbReference type="Proteomes" id="UP000422736"/>
    </source>
</evidence>
<feature type="transmembrane region" description="Helical" evidence="9">
    <location>
        <begin position="450"/>
        <end position="469"/>
    </location>
</feature>
<protein>
    <submittedName>
        <fullName evidence="11">Sugar transporter STL1</fullName>
    </submittedName>
</protein>
<organism evidence="11 12">
    <name type="scientific">Kluyveromyces marxianus</name>
    <name type="common">Yeast</name>
    <name type="synonym">Candida kefyr</name>
    <dbReference type="NCBI Taxonomy" id="4911"/>
    <lineage>
        <taxon>Eukaryota</taxon>
        <taxon>Fungi</taxon>
        <taxon>Dikarya</taxon>
        <taxon>Ascomycota</taxon>
        <taxon>Saccharomycotina</taxon>
        <taxon>Saccharomycetes</taxon>
        <taxon>Saccharomycetales</taxon>
        <taxon>Saccharomycetaceae</taxon>
        <taxon>Kluyveromyces</taxon>
    </lineage>
</organism>
<feature type="compositionally biased region" description="Acidic residues" evidence="8">
    <location>
        <begin position="526"/>
        <end position="537"/>
    </location>
</feature>
<dbReference type="InterPro" id="IPR005829">
    <property type="entry name" value="Sugar_transporter_CS"/>
</dbReference>
<sequence>MLNKVSAKVTSRTDTAGLVGRSLRIAITVVAVTGFSLFGYDQGLMSGIITGVKFNEEFPATREKSSNDRHATVVQGAVTSCYELGCFFGSLFVMFKGEKIGRKPLIIIGSILTMVGALISTCAIGRHWGLGQFVIGRVITGLGTGMNTSTIPVWQSEMSKPENRGLLVNLEGSVIALGTMIAYWIDFGLSYVDSSVQWRFPVAMQIFFAILLLIGVLQLPDSPRWLVSQGRREEAMYILGKLDNLDPNDDQVLAEISSIQDAVNRFKHQKRSLKELLHGGKGQNFQRAMIAASTQFFQQFTGCNAAIYYSTVLFKKSIGLEARLSLILGGVFSTIYTLSTIPSFFLIESLGRRKLFMVGALGQGISFTITFACLIDDTKSNAKGAAVGLFLFIVFFGMSILSLPWIYPPEIASMRVRSVTNALSTCTNWLCNFAVVMFTPIFIEDAGWGCYLFFACINFAYFPVIYFFYPETAGRSLEEIDIIFAKAHVDKTMPWRVAANLPKLSLAEIEDHGNALGLYDDDLEKEDELEKDDEEQTSENNNSTSQKDYPSHPGFSLFQRKKSSRNPQAEADAAAAAAPVDSQTSPEEEEDVSGTAEKDNGLTNTQQSSNSSE</sequence>
<feature type="transmembrane region" description="Helical" evidence="9">
    <location>
        <begin position="197"/>
        <end position="217"/>
    </location>
</feature>
<keyword evidence="11" id="KW-0762">Sugar transport</keyword>
<evidence type="ECO:0000256" key="4">
    <source>
        <dbReference type="ARBA" id="ARBA00022692"/>
    </source>
</evidence>
<dbReference type="CDD" id="cd17356">
    <property type="entry name" value="MFS_HXT"/>
    <property type="match status" value="1"/>
</dbReference>
<dbReference type="InterPro" id="IPR020846">
    <property type="entry name" value="MFS_dom"/>
</dbReference>
<evidence type="ECO:0000256" key="3">
    <source>
        <dbReference type="ARBA" id="ARBA00022448"/>
    </source>
</evidence>
<feature type="transmembrane region" description="Helical" evidence="9">
    <location>
        <begin position="134"/>
        <end position="154"/>
    </location>
</feature>
<evidence type="ECO:0000256" key="2">
    <source>
        <dbReference type="ARBA" id="ARBA00010992"/>
    </source>
</evidence>
<feature type="transmembrane region" description="Helical" evidence="9">
    <location>
        <begin position="73"/>
        <end position="93"/>
    </location>
</feature>
<dbReference type="NCBIfam" id="TIGR00879">
    <property type="entry name" value="SP"/>
    <property type="match status" value="1"/>
</dbReference>
<accession>A0ABX6EYX0</accession>
<keyword evidence="12" id="KW-1185">Reference proteome</keyword>
<feature type="compositionally biased region" description="Polar residues" evidence="8">
    <location>
        <begin position="601"/>
        <end position="613"/>
    </location>
</feature>
<feature type="transmembrane region" description="Helical" evidence="9">
    <location>
        <begin position="419"/>
        <end position="443"/>
    </location>
</feature>
<dbReference type="SUPFAM" id="SSF103473">
    <property type="entry name" value="MFS general substrate transporter"/>
    <property type="match status" value="1"/>
</dbReference>
<feature type="transmembrane region" description="Helical" evidence="9">
    <location>
        <begin position="353"/>
        <end position="375"/>
    </location>
</feature>
<dbReference type="PANTHER" id="PTHR48022">
    <property type="entry name" value="PLASTIDIC GLUCOSE TRANSPORTER 4"/>
    <property type="match status" value="1"/>
</dbReference>